<evidence type="ECO:0000256" key="4">
    <source>
        <dbReference type="ARBA" id="ARBA00023027"/>
    </source>
</evidence>
<dbReference type="Gene3D" id="3.40.50.300">
    <property type="entry name" value="P-loop containing nucleotide triphosphate hydrolases"/>
    <property type="match status" value="1"/>
</dbReference>
<dbReference type="InterPro" id="IPR027417">
    <property type="entry name" value="P-loop_NTPase"/>
</dbReference>
<dbReference type="InterPro" id="IPR042197">
    <property type="entry name" value="Apaf_helical"/>
</dbReference>
<name>A0AAW2BKT5_9ROSI</name>
<sequence length="1327" mass="151104">MPGMVFILMAFPINQGDSFSSSTRQWDYDVFLSFRGEDTRNGFTGHLYHDLCDKGIKTFIDNDLQRGEEISEELLKAIRSSRISVIIFSQKYAFSAWCLDELVEILNCKQNGQLVLPVFYKVNPSEVRKQEGNFKVALAKQEIKFKTNIEKVQRWRAALNEAASLSGWHYEDGGPKYKFIQQITEYILYTKLNGIQLFVAKYPVGVKSRAKDIESLLDIKVNDVRMVGIHGLGGIGKTTIAKAVYNGIFKHFEGSFFLDDVREKSGTNDGIIELQEKLLSNVLMGKHLKVVNVAHGTNMIKEMLLCKRILVILDDVDKSKQIENLFGNYDWFASGSRVLITTRDKKLFDNLGKVCTTYEVKELDKHEALELFNQHAFQGNELKEDYFELANQVIQYANGLPLALTIIGSDLCGKPRSQWESAIQQYGKIPKGDINKILKISYDGLEETEKDIFLDIAFFFKGRNKDNVVNILHACDLNPRNGIPNLVNKCLVTIGHDGILGMHDLVQQMGREIVRQESPENLNKRSRLWRYEDVLKVLTGSKGSDRIRGIMWHSPNPIPVQLHAKAFKKVENLKFLIVRNVLVSKELKYLPNELKLLEWHEYPFSLPSNYCPQQLVVLEMPRNCIRLEKLFKQGVQYNNLKSINLEGCMSIRELLDLCAPNLEILNISHCENLIEVHEAIGSLDKLKSWYLKNCKKLQFLPSSFRLKSLEEIILDGCVSLEKLPDLGAPNLEILDISSCENLIEVHEAIGSLDKLKRWYLKNCKKLQFLPSRCGLKSLKEIFVKNCVSLEKLPNLGAPNLKTFWISSCENLIEVHEAFGSLDKLRFCVLRDCKKLQILPSTLRLKSLVCISLHVSLEKFPNIHPEMKRSDVHFHDNNTNIREWPLSLRYLISGLTNLSLNNCQNLGDFLVSISDYKFTLLRELEVCGCDGHIIESHILTKPDSFPSLRSLRIDGSNIVTIPESIIRFTKLQELTMCHYKNLREIPRLSQSIRRVNASGCTSLDLPSSCRLLNQFQEIFMDPSLCTYFDYCHPELLLPRIEIPKWFKSNHQSVGNSVSFVVGRELRKLTVCFAFRSAEAEPMEATFFVVSANGFLAKEKLEFYFTEGGSEHLLLRHVDLGRRGWYKLNPSEQNHVSITVEIKYRYKTSSSSNDPKITWLGVLVDCICYTHPSARHGCRSSSVPDDINHHSFPSDVGLQIDTTWVSNRFNLPMRPPGLGFTCVLNDRDSSSINTDLDFESSFRDDVHNLDSFASRDGCPPLVLDDIEHHSLPSDVLPVDTTNGSELGLGRQDLGFRDGFDQGSSSVAHAFDNNNSDFILFPPSKKPRTS</sequence>
<dbReference type="EMBL" id="JAZDWU010000011">
    <property type="protein sequence ID" value="KAK9985510.1"/>
    <property type="molecule type" value="Genomic_DNA"/>
</dbReference>
<dbReference type="Pfam" id="PF01582">
    <property type="entry name" value="TIR"/>
    <property type="match status" value="1"/>
</dbReference>
<dbReference type="GO" id="GO:0006952">
    <property type="term" value="P:defense response"/>
    <property type="evidence" value="ECO:0007669"/>
    <property type="project" value="UniProtKB-KW"/>
</dbReference>
<dbReference type="GO" id="GO:0007165">
    <property type="term" value="P:signal transduction"/>
    <property type="evidence" value="ECO:0007669"/>
    <property type="project" value="InterPro"/>
</dbReference>
<dbReference type="Pfam" id="PF00931">
    <property type="entry name" value="NB-ARC"/>
    <property type="match status" value="1"/>
</dbReference>
<dbReference type="SUPFAM" id="SSF52047">
    <property type="entry name" value="RNI-like"/>
    <property type="match status" value="1"/>
</dbReference>
<dbReference type="PRINTS" id="PR00364">
    <property type="entry name" value="DISEASERSIST"/>
</dbReference>
<feature type="domain" description="TIR" evidence="5">
    <location>
        <begin position="26"/>
        <end position="187"/>
    </location>
</feature>
<dbReference type="InterPro" id="IPR036390">
    <property type="entry name" value="WH_DNA-bd_sf"/>
</dbReference>
<dbReference type="FunFam" id="3.40.50.10140:FF:000007">
    <property type="entry name" value="Disease resistance protein (TIR-NBS-LRR class)"/>
    <property type="match status" value="1"/>
</dbReference>
<keyword evidence="1" id="KW-0433">Leucine-rich repeat</keyword>
<keyword evidence="3" id="KW-0611">Plant defense</keyword>
<dbReference type="InterPro" id="IPR035897">
    <property type="entry name" value="Toll_tir_struct_dom_sf"/>
</dbReference>
<gene>
    <name evidence="6" type="ORF">SO802_030461</name>
</gene>
<dbReference type="Proteomes" id="UP001459277">
    <property type="component" value="Unassembled WGS sequence"/>
</dbReference>
<proteinExistence type="predicted"/>
<dbReference type="PANTHER" id="PTHR11017">
    <property type="entry name" value="LEUCINE-RICH REPEAT-CONTAINING PROTEIN"/>
    <property type="match status" value="1"/>
</dbReference>
<dbReference type="SUPFAM" id="SSF52200">
    <property type="entry name" value="Toll/Interleukin receptor TIR domain"/>
    <property type="match status" value="1"/>
</dbReference>
<keyword evidence="7" id="KW-1185">Reference proteome</keyword>
<dbReference type="Gene3D" id="1.10.8.430">
    <property type="entry name" value="Helical domain of apoptotic protease-activating factors"/>
    <property type="match status" value="1"/>
</dbReference>
<evidence type="ECO:0000313" key="6">
    <source>
        <dbReference type="EMBL" id="KAK9985510.1"/>
    </source>
</evidence>
<accession>A0AAW2BKT5</accession>
<evidence type="ECO:0000259" key="5">
    <source>
        <dbReference type="PROSITE" id="PS50104"/>
    </source>
</evidence>
<organism evidence="6 7">
    <name type="scientific">Lithocarpus litseifolius</name>
    <dbReference type="NCBI Taxonomy" id="425828"/>
    <lineage>
        <taxon>Eukaryota</taxon>
        <taxon>Viridiplantae</taxon>
        <taxon>Streptophyta</taxon>
        <taxon>Embryophyta</taxon>
        <taxon>Tracheophyta</taxon>
        <taxon>Spermatophyta</taxon>
        <taxon>Magnoliopsida</taxon>
        <taxon>eudicotyledons</taxon>
        <taxon>Gunneridae</taxon>
        <taxon>Pentapetalae</taxon>
        <taxon>rosids</taxon>
        <taxon>fabids</taxon>
        <taxon>Fagales</taxon>
        <taxon>Fagaceae</taxon>
        <taxon>Lithocarpus</taxon>
    </lineage>
</organism>
<evidence type="ECO:0000256" key="2">
    <source>
        <dbReference type="ARBA" id="ARBA00022737"/>
    </source>
</evidence>
<keyword evidence="4" id="KW-0520">NAD</keyword>
<dbReference type="InterPro" id="IPR058192">
    <property type="entry name" value="WHD_ROQ1-like"/>
</dbReference>
<evidence type="ECO:0000256" key="1">
    <source>
        <dbReference type="ARBA" id="ARBA00022614"/>
    </source>
</evidence>
<protein>
    <recommendedName>
        <fullName evidence="5">TIR domain-containing protein</fullName>
    </recommendedName>
</protein>
<evidence type="ECO:0000313" key="7">
    <source>
        <dbReference type="Proteomes" id="UP001459277"/>
    </source>
</evidence>
<dbReference type="InterPro" id="IPR044974">
    <property type="entry name" value="Disease_R_plants"/>
</dbReference>
<keyword evidence="2" id="KW-0677">Repeat</keyword>
<dbReference type="GO" id="GO:0043531">
    <property type="term" value="F:ADP binding"/>
    <property type="evidence" value="ECO:0007669"/>
    <property type="project" value="InterPro"/>
</dbReference>
<dbReference type="SUPFAM" id="SSF52058">
    <property type="entry name" value="L domain-like"/>
    <property type="match status" value="1"/>
</dbReference>
<dbReference type="PROSITE" id="PS50104">
    <property type="entry name" value="TIR"/>
    <property type="match status" value="1"/>
</dbReference>
<evidence type="ECO:0000256" key="3">
    <source>
        <dbReference type="ARBA" id="ARBA00022821"/>
    </source>
</evidence>
<dbReference type="Gene3D" id="3.40.50.10140">
    <property type="entry name" value="Toll/interleukin-1 receptor homology (TIR) domain"/>
    <property type="match status" value="1"/>
</dbReference>
<dbReference type="SUPFAM" id="SSF52540">
    <property type="entry name" value="P-loop containing nucleoside triphosphate hydrolases"/>
    <property type="match status" value="1"/>
</dbReference>
<reference evidence="6 7" key="1">
    <citation type="submission" date="2024-01" db="EMBL/GenBank/DDBJ databases">
        <title>A telomere-to-telomere, gap-free genome of sweet tea (Lithocarpus litseifolius).</title>
        <authorList>
            <person name="Zhou J."/>
        </authorList>
    </citation>
    <scope>NUCLEOTIDE SEQUENCE [LARGE SCALE GENOMIC DNA]</scope>
    <source>
        <strain evidence="6">Zhou-2022a</strain>
        <tissue evidence="6">Leaf</tissue>
    </source>
</reference>
<dbReference type="InterPro" id="IPR000157">
    <property type="entry name" value="TIR_dom"/>
</dbReference>
<dbReference type="Gene3D" id="3.80.10.10">
    <property type="entry name" value="Ribonuclease Inhibitor"/>
    <property type="match status" value="3"/>
</dbReference>
<dbReference type="Pfam" id="PF23282">
    <property type="entry name" value="WHD_ROQ1"/>
    <property type="match status" value="1"/>
</dbReference>
<dbReference type="SMART" id="SM00255">
    <property type="entry name" value="TIR"/>
    <property type="match status" value="1"/>
</dbReference>
<dbReference type="InterPro" id="IPR002182">
    <property type="entry name" value="NB-ARC"/>
</dbReference>
<comment type="caution">
    <text evidence="6">The sequence shown here is derived from an EMBL/GenBank/DDBJ whole genome shotgun (WGS) entry which is preliminary data.</text>
</comment>
<dbReference type="InterPro" id="IPR032675">
    <property type="entry name" value="LRR_dom_sf"/>
</dbReference>
<dbReference type="SUPFAM" id="SSF46785">
    <property type="entry name" value="Winged helix' DNA-binding domain"/>
    <property type="match status" value="1"/>
</dbReference>
<dbReference type="PANTHER" id="PTHR11017:SF570">
    <property type="entry name" value="DISEASE RESISTANCE PROTEIN (TIR-NBS CLASS)-RELATED"/>
    <property type="match status" value="1"/>
</dbReference>